<accession>K2AFK3</accession>
<comment type="caution">
    <text evidence="1">The sequence shown here is derived from an EMBL/GenBank/DDBJ whole genome shotgun (WGS) entry which is preliminary data.</text>
</comment>
<dbReference type="InterPro" id="IPR036361">
    <property type="entry name" value="SAP_dom_sf"/>
</dbReference>
<protein>
    <recommendedName>
        <fullName evidence="2">DUF2132 domain-containing protein</fullName>
    </recommendedName>
</protein>
<proteinExistence type="predicted"/>
<reference evidence="1" key="1">
    <citation type="journal article" date="2012" name="Science">
        <title>Fermentation, hydrogen, and sulfur metabolism in multiple uncultivated bacterial phyla.</title>
        <authorList>
            <person name="Wrighton K.C."/>
            <person name="Thomas B.C."/>
            <person name="Sharon I."/>
            <person name="Miller C.S."/>
            <person name="Castelle C.J."/>
            <person name="VerBerkmoes N.C."/>
            <person name="Wilkins M.J."/>
            <person name="Hettich R.L."/>
            <person name="Lipton M.S."/>
            <person name="Williams K.H."/>
            <person name="Long P.E."/>
            <person name="Banfield J.F."/>
        </authorList>
    </citation>
    <scope>NUCLEOTIDE SEQUENCE [LARGE SCALE GENOMIC DNA]</scope>
</reference>
<dbReference type="EMBL" id="AMFJ01021595">
    <property type="protein sequence ID" value="EKD66780.1"/>
    <property type="molecule type" value="Genomic_DNA"/>
</dbReference>
<dbReference type="Pfam" id="PF09905">
    <property type="entry name" value="VF530"/>
    <property type="match status" value="1"/>
</dbReference>
<dbReference type="AlphaFoldDB" id="K2AFK3"/>
<sequence>MNENNRNDAILHWVSLSTILDYLIEEYGFEKLSEMIRINCFKSNPSKESSLKFLRKTEWARLQVQWLYVRSILEKR</sequence>
<name>K2AFK3_9BACT</name>
<organism evidence="1">
    <name type="scientific">uncultured bacterium</name>
    <name type="common">gcode 4</name>
    <dbReference type="NCBI Taxonomy" id="1234023"/>
    <lineage>
        <taxon>Bacteria</taxon>
        <taxon>environmental samples</taxon>
    </lineage>
</organism>
<evidence type="ECO:0008006" key="2">
    <source>
        <dbReference type="Google" id="ProtNLM"/>
    </source>
</evidence>
<dbReference type="Gene3D" id="1.10.720.30">
    <property type="entry name" value="SAP domain"/>
    <property type="match status" value="1"/>
</dbReference>
<evidence type="ECO:0000313" key="1">
    <source>
        <dbReference type="EMBL" id="EKD66780.1"/>
    </source>
</evidence>
<dbReference type="GO" id="GO:0003677">
    <property type="term" value="F:DNA binding"/>
    <property type="evidence" value="ECO:0007669"/>
    <property type="project" value="InterPro"/>
</dbReference>
<gene>
    <name evidence="1" type="ORF">ACD_49C00009G0005</name>
</gene>
<dbReference type="InterPro" id="IPR018668">
    <property type="entry name" value="DNA-binding_VF530-like"/>
</dbReference>